<dbReference type="GO" id="GO:0008235">
    <property type="term" value="F:metalloexopeptidase activity"/>
    <property type="evidence" value="ECO:0007669"/>
    <property type="project" value="InterPro"/>
</dbReference>
<dbReference type="PANTHER" id="PTHR12147:SF26">
    <property type="entry name" value="PEPTIDASE M28 DOMAIN-CONTAINING PROTEIN"/>
    <property type="match status" value="1"/>
</dbReference>
<reference evidence="3" key="1">
    <citation type="submission" date="2017-09" db="EMBL/GenBank/DDBJ databases">
        <authorList>
            <person name="Varghese N."/>
            <person name="Submissions S."/>
        </authorList>
    </citation>
    <scope>NUCLEOTIDE SEQUENCE [LARGE SCALE GENOMIC DNA]</scope>
    <source>
        <strain evidence="3">CGMCC 1.12641</strain>
    </source>
</reference>
<organism evidence="2 3">
    <name type="scientific">Salinimicrobium sediminis</name>
    <dbReference type="NCBI Taxonomy" id="1343891"/>
    <lineage>
        <taxon>Bacteria</taxon>
        <taxon>Pseudomonadati</taxon>
        <taxon>Bacteroidota</taxon>
        <taxon>Flavobacteriia</taxon>
        <taxon>Flavobacteriales</taxon>
        <taxon>Flavobacteriaceae</taxon>
        <taxon>Salinimicrobium</taxon>
    </lineage>
</organism>
<proteinExistence type="predicted"/>
<dbReference type="OrthoDB" id="9764939at2"/>
<evidence type="ECO:0000313" key="2">
    <source>
        <dbReference type="EMBL" id="SOC80691.1"/>
    </source>
</evidence>
<dbReference type="RefSeq" id="WP_097056487.1">
    <property type="nucleotide sequence ID" value="NZ_OCMF01000003.1"/>
</dbReference>
<dbReference type="InterPro" id="IPR045175">
    <property type="entry name" value="M28_fam"/>
</dbReference>
<feature type="domain" description="Peptidase M28" evidence="1">
    <location>
        <begin position="107"/>
        <end position="310"/>
    </location>
</feature>
<dbReference type="Proteomes" id="UP000219193">
    <property type="component" value="Unassembled WGS sequence"/>
</dbReference>
<evidence type="ECO:0000259" key="1">
    <source>
        <dbReference type="Pfam" id="PF04389"/>
    </source>
</evidence>
<evidence type="ECO:0000313" key="3">
    <source>
        <dbReference type="Proteomes" id="UP000219193"/>
    </source>
</evidence>
<keyword evidence="3" id="KW-1185">Reference proteome</keyword>
<dbReference type="GO" id="GO:0006508">
    <property type="term" value="P:proteolysis"/>
    <property type="evidence" value="ECO:0007669"/>
    <property type="project" value="InterPro"/>
</dbReference>
<dbReference type="Gene3D" id="3.40.630.10">
    <property type="entry name" value="Zn peptidases"/>
    <property type="match status" value="1"/>
</dbReference>
<sequence length="329" mass="36839">MRKNLFSGLAAFSFLLLLSCGNSKDISEEIIATPVDKEGIKNAILEEEVAAALRYLSSDELEGRETGTEGIEKAAQYIEGVFEEHDLQPFFDTYRHNFTIQETQGFNLVGMVEGTDPQLKDEFIIIGAHYDHVGLEEAVEGDEIANGANDNASGTTAVLELAKYFAARPPKRSILFTLFSAEEMGLVGAKELAKSLKAEGIDLYSMFNIEMIGVPMKGRAYKAYLTGYDASNLAEKFNEYAGENVLGFLPEAKQYSLFQRSDNYPFYQDFNIPAQTISTFDFTNYPYYHHVDDEFELMDTAHMEELVEAIIPGLIKMANTPEKEIKLKQ</sequence>
<dbReference type="SUPFAM" id="SSF53187">
    <property type="entry name" value="Zn-dependent exopeptidases"/>
    <property type="match status" value="1"/>
</dbReference>
<dbReference type="PANTHER" id="PTHR12147">
    <property type="entry name" value="METALLOPEPTIDASE M28 FAMILY MEMBER"/>
    <property type="match status" value="1"/>
</dbReference>
<dbReference type="EMBL" id="OCMF01000003">
    <property type="protein sequence ID" value="SOC80691.1"/>
    <property type="molecule type" value="Genomic_DNA"/>
</dbReference>
<dbReference type="InterPro" id="IPR007484">
    <property type="entry name" value="Peptidase_M28"/>
</dbReference>
<accession>A0A285X5T5</accession>
<dbReference type="AlphaFoldDB" id="A0A285X5T5"/>
<dbReference type="Pfam" id="PF04389">
    <property type="entry name" value="Peptidase_M28"/>
    <property type="match status" value="1"/>
</dbReference>
<name>A0A285X5T5_9FLAO</name>
<dbReference type="PROSITE" id="PS51257">
    <property type="entry name" value="PROKAR_LIPOPROTEIN"/>
    <property type="match status" value="1"/>
</dbReference>
<gene>
    <name evidence="2" type="ORF">SAMN06296241_2247</name>
</gene>
<protein>
    <submittedName>
        <fullName evidence="2">Peptidase family M28</fullName>
    </submittedName>
</protein>